<evidence type="ECO:0000313" key="2">
    <source>
        <dbReference type="EMBL" id="KAG6950393.1"/>
    </source>
</evidence>
<comment type="caution">
    <text evidence="2">The sequence shown here is derived from an EMBL/GenBank/DDBJ whole genome shotgun (WGS) entry which is preliminary data.</text>
</comment>
<dbReference type="Proteomes" id="UP000688947">
    <property type="component" value="Unassembled WGS sequence"/>
</dbReference>
<organism evidence="2 3">
    <name type="scientific">Phytophthora cactorum</name>
    <dbReference type="NCBI Taxonomy" id="29920"/>
    <lineage>
        <taxon>Eukaryota</taxon>
        <taxon>Sar</taxon>
        <taxon>Stramenopiles</taxon>
        <taxon>Oomycota</taxon>
        <taxon>Peronosporomycetes</taxon>
        <taxon>Peronosporales</taxon>
        <taxon>Peronosporaceae</taxon>
        <taxon>Phytophthora</taxon>
    </lineage>
</organism>
<evidence type="ECO:0000256" key="1">
    <source>
        <dbReference type="SAM" id="MobiDB-lite"/>
    </source>
</evidence>
<feature type="region of interest" description="Disordered" evidence="1">
    <location>
        <begin position="25"/>
        <end position="50"/>
    </location>
</feature>
<dbReference type="AlphaFoldDB" id="A0A8T1TZQ4"/>
<gene>
    <name evidence="2" type="ORF">JG687_00014330</name>
</gene>
<feature type="compositionally biased region" description="Low complexity" evidence="1">
    <location>
        <begin position="32"/>
        <end position="50"/>
    </location>
</feature>
<dbReference type="EMBL" id="JAENGZ010001136">
    <property type="protein sequence ID" value="KAG6950393.1"/>
    <property type="molecule type" value="Genomic_DNA"/>
</dbReference>
<protein>
    <submittedName>
        <fullName evidence="2">Uncharacterized protein</fullName>
    </submittedName>
</protein>
<sequence>MFAVVSTQTCTRGITTTRDECTSYLTPRKAKSTSQQQKSRQSNSNNLDPT</sequence>
<proteinExistence type="predicted"/>
<accession>A0A8T1TZQ4</accession>
<evidence type="ECO:0000313" key="3">
    <source>
        <dbReference type="Proteomes" id="UP000688947"/>
    </source>
</evidence>
<reference evidence="2" key="1">
    <citation type="submission" date="2021-01" db="EMBL/GenBank/DDBJ databases">
        <title>Phytophthora aleatoria, a newly-described species from Pinus radiata is distinct from Phytophthora cactorum isolates based on comparative genomics.</title>
        <authorList>
            <person name="Mcdougal R."/>
            <person name="Panda P."/>
            <person name="Williams N."/>
            <person name="Studholme D.J."/>
        </authorList>
    </citation>
    <scope>NUCLEOTIDE SEQUENCE</scope>
    <source>
        <strain evidence="2">NZFS 3830</strain>
    </source>
</reference>
<feature type="non-terminal residue" evidence="2">
    <location>
        <position position="1"/>
    </location>
</feature>
<name>A0A8T1TZQ4_9STRA</name>